<dbReference type="Pfam" id="PF02036">
    <property type="entry name" value="SCP2"/>
    <property type="match status" value="2"/>
</dbReference>
<evidence type="ECO:0000256" key="4">
    <source>
        <dbReference type="ARBA" id="ARBA00022857"/>
    </source>
</evidence>
<gene>
    <name evidence="10" type="primary">hsdl2</name>
    <name evidence="10" type="ORF">AWC38_SpisGene14679</name>
</gene>
<dbReference type="SUPFAM" id="SSF55718">
    <property type="entry name" value="SCP-like"/>
    <property type="match status" value="2"/>
</dbReference>
<dbReference type="EMBL" id="LSMT01000300">
    <property type="protein sequence ID" value="PFX20855.1"/>
    <property type="molecule type" value="Genomic_DNA"/>
</dbReference>
<name>A0A2B4RX83_STYPI</name>
<evidence type="ECO:0000256" key="7">
    <source>
        <dbReference type="ARBA" id="ARBA00023140"/>
    </source>
</evidence>
<dbReference type="PANTHER" id="PTHR42808:SF3">
    <property type="entry name" value="HYDROXYSTEROID DEHYDROGENASE-LIKE PROTEIN 2"/>
    <property type="match status" value="1"/>
</dbReference>
<comment type="subcellular location">
    <subcellularLocation>
        <location evidence="1">Mitochondrion</location>
    </subcellularLocation>
    <subcellularLocation>
        <location evidence="2">Peroxisome</location>
    </subcellularLocation>
</comment>
<dbReference type="Proteomes" id="UP000225706">
    <property type="component" value="Unassembled WGS sequence"/>
</dbReference>
<dbReference type="AlphaFoldDB" id="A0A2B4RX83"/>
<organism evidence="10 11">
    <name type="scientific">Stylophora pistillata</name>
    <name type="common">Smooth cauliflower coral</name>
    <dbReference type="NCBI Taxonomy" id="50429"/>
    <lineage>
        <taxon>Eukaryota</taxon>
        <taxon>Metazoa</taxon>
        <taxon>Cnidaria</taxon>
        <taxon>Anthozoa</taxon>
        <taxon>Hexacorallia</taxon>
        <taxon>Scleractinia</taxon>
        <taxon>Astrocoeniina</taxon>
        <taxon>Pocilloporidae</taxon>
        <taxon>Stylophora</taxon>
    </lineage>
</organism>
<dbReference type="FunFam" id="3.40.50.720:FF:000301">
    <property type="entry name" value="Hydroxysteroid dehydrogenase like 2"/>
    <property type="match status" value="2"/>
</dbReference>
<proteinExistence type="inferred from homology"/>
<evidence type="ECO:0000256" key="1">
    <source>
        <dbReference type="ARBA" id="ARBA00004173"/>
    </source>
</evidence>
<keyword evidence="4" id="KW-0521">NADP</keyword>
<sequence>MLKNSGKLAGKTLFITGASRGIGKAIALKAAQDGANIVIAAKTTEPHPKLPGTIYTAAKEVEEAGGKCLPCAVDIRDENAVNSAVQEAVKTFGGIDILVNNASAISLTGTLDTPVKKYDLMNNINVRGTFLCSKAIIPYLKKAENPHILNVTPPLNIRHAWFKEHIAYSLSKYGMSLCVLGMSQEFKDDGIAVNALWPNKGIATVAVMVTAGKQGLVYCRIDKFFADAAYFMLTRDSKTRTGEFLYDEDVLKEAGITDFEQYSYIPAGAPVPDSFIDGYSPTLQGNGSKDTRKAASRGIQLRQVADIFDAITNFVDEKLIQKVNAVFEFHLTGKEPGVWYLDLKSSTGEVGKGSFSGDEVNSTIMLDSEDFVKLFTGELNPAQAYLGGKLQITGKFRPFLKMKLKVFKHFHDEQSMANGFSVGQGKSGRSVWENLDLGCQYRPNAVRKLAGKTLFITGASRGIGKAIALKAAQDGANIVIAAKTTEPHPKLPGTIYTAAKEVEEAGGKCLPCAVDIRDENAVNSAVQEAVKTFGGIDILINNASAISLTGTLDTPMKKYDLMNSINARGTYLCSQACLPYLKIAKNSHILNISPPLNMNPLWFKGHVAYTMAKYGMSMCVLGMAQEFKDDGIAVNALWPKTGVFTPYYYSLAIATAAMEMLGGKEALASCRTDQIMADAAYVILSRDSRARTGEFLIDEDVLKEVGVTDFEPYACVPGSKLLPDFFLDVDGSDAKNMMEAQKNANNVSQEKGAGGVEGIFETIKSLCDKQLVNNVKGVFEFHLTGKDEGVWFIDLLNDGGSAGKGSYPGGVANCTMTLDSEDFVKMFKGQMNPTQAFMGGKLKIKGDMMIAMKLEKLMGEMKSKL</sequence>
<evidence type="ECO:0000256" key="6">
    <source>
        <dbReference type="ARBA" id="ARBA00023128"/>
    </source>
</evidence>
<dbReference type="Gene3D" id="3.40.50.720">
    <property type="entry name" value="NAD(P)-binding Rossmann-like Domain"/>
    <property type="match status" value="2"/>
</dbReference>
<feature type="domain" description="SCP2" evidence="9">
    <location>
        <begin position="768"/>
        <end position="858"/>
    </location>
</feature>
<dbReference type="Gene3D" id="3.30.1050.10">
    <property type="entry name" value="SCP2 sterol-binding domain"/>
    <property type="match status" value="2"/>
</dbReference>
<keyword evidence="11" id="KW-1185">Reference proteome</keyword>
<evidence type="ECO:0000256" key="3">
    <source>
        <dbReference type="ARBA" id="ARBA00006484"/>
    </source>
</evidence>
<dbReference type="InterPro" id="IPR002347">
    <property type="entry name" value="SDR_fam"/>
</dbReference>
<comment type="caution">
    <text evidence="10">The sequence shown here is derived from an EMBL/GenBank/DDBJ whole genome shotgun (WGS) entry which is preliminary data.</text>
</comment>
<dbReference type="GO" id="GO:0005739">
    <property type="term" value="C:mitochondrion"/>
    <property type="evidence" value="ECO:0007669"/>
    <property type="project" value="UniProtKB-SubCell"/>
</dbReference>
<dbReference type="NCBIfam" id="NF006133">
    <property type="entry name" value="PRK08278.1"/>
    <property type="match status" value="2"/>
</dbReference>
<keyword evidence="5" id="KW-0560">Oxidoreductase</keyword>
<evidence type="ECO:0000259" key="9">
    <source>
        <dbReference type="Pfam" id="PF02036"/>
    </source>
</evidence>
<evidence type="ECO:0000313" key="11">
    <source>
        <dbReference type="Proteomes" id="UP000225706"/>
    </source>
</evidence>
<dbReference type="InterPro" id="IPR051935">
    <property type="entry name" value="HSDL2"/>
</dbReference>
<keyword evidence="7" id="KW-0576">Peroxisome</keyword>
<dbReference type="PRINTS" id="PR00081">
    <property type="entry name" value="GDHRDH"/>
</dbReference>
<evidence type="ECO:0000256" key="2">
    <source>
        <dbReference type="ARBA" id="ARBA00004275"/>
    </source>
</evidence>
<comment type="similarity">
    <text evidence="3">Belongs to the short-chain dehydrogenases/reductases (SDR) family.</text>
</comment>
<evidence type="ECO:0000313" key="10">
    <source>
        <dbReference type="EMBL" id="PFX20855.1"/>
    </source>
</evidence>
<dbReference type="OrthoDB" id="5327538at2759"/>
<dbReference type="SUPFAM" id="SSF51735">
    <property type="entry name" value="NAD(P)-binding Rossmann-fold domains"/>
    <property type="match status" value="2"/>
</dbReference>
<evidence type="ECO:0000256" key="8">
    <source>
        <dbReference type="ARBA" id="ARBA00040243"/>
    </source>
</evidence>
<dbReference type="InterPro" id="IPR036527">
    <property type="entry name" value="SCP2_sterol-bd_dom_sf"/>
</dbReference>
<dbReference type="STRING" id="50429.A0A2B4RX83"/>
<dbReference type="PANTHER" id="PTHR42808">
    <property type="entry name" value="HYDROXYSTEROID DEHYDROGENASE-LIKE PROTEIN 2"/>
    <property type="match status" value="1"/>
</dbReference>
<keyword evidence="6" id="KW-0496">Mitochondrion</keyword>
<accession>A0A2B4RX83</accession>
<dbReference type="GO" id="GO:0005777">
    <property type="term" value="C:peroxisome"/>
    <property type="evidence" value="ECO:0007669"/>
    <property type="project" value="UniProtKB-SubCell"/>
</dbReference>
<dbReference type="GO" id="GO:0016491">
    <property type="term" value="F:oxidoreductase activity"/>
    <property type="evidence" value="ECO:0007669"/>
    <property type="project" value="UniProtKB-KW"/>
</dbReference>
<dbReference type="InterPro" id="IPR003033">
    <property type="entry name" value="SCP2_sterol-bd_dom"/>
</dbReference>
<dbReference type="InterPro" id="IPR036291">
    <property type="entry name" value="NAD(P)-bd_dom_sf"/>
</dbReference>
<dbReference type="Pfam" id="PF00106">
    <property type="entry name" value="adh_short"/>
    <property type="match status" value="2"/>
</dbReference>
<evidence type="ECO:0000256" key="5">
    <source>
        <dbReference type="ARBA" id="ARBA00023002"/>
    </source>
</evidence>
<feature type="domain" description="SCP2" evidence="9">
    <location>
        <begin position="316"/>
        <end position="396"/>
    </location>
</feature>
<protein>
    <recommendedName>
        <fullName evidence="8">Hydroxysteroid dehydrogenase-like protein 2</fullName>
    </recommendedName>
</protein>
<reference evidence="11" key="1">
    <citation type="journal article" date="2017" name="bioRxiv">
        <title>Comparative analysis of the genomes of Stylophora pistillata and Acropora digitifera provides evidence for extensive differences between species of corals.</title>
        <authorList>
            <person name="Voolstra C.R."/>
            <person name="Li Y."/>
            <person name="Liew Y.J."/>
            <person name="Baumgarten S."/>
            <person name="Zoccola D."/>
            <person name="Flot J.-F."/>
            <person name="Tambutte S."/>
            <person name="Allemand D."/>
            <person name="Aranda M."/>
        </authorList>
    </citation>
    <scope>NUCLEOTIDE SEQUENCE [LARGE SCALE GENOMIC DNA]</scope>
</reference>
<dbReference type="CDD" id="cd09762">
    <property type="entry name" value="HSDL2_SDR_c"/>
    <property type="match status" value="2"/>
</dbReference>